<dbReference type="InterPro" id="IPR026286">
    <property type="entry name" value="MaiA/AMDase"/>
</dbReference>
<accession>A0A7K3VS73</accession>
<dbReference type="PANTHER" id="PTHR40267:SF1">
    <property type="entry name" value="BLR3294 PROTEIN"/>
    <property type="match status" value="1"/>
</dbReference>
<dbReference type="AlphaFoldDB" id="A0A7K3VS73"/>
<dbReference type="Proteomes" id="UP000471705">
    <property type="component" value="Unassembled WGS sequence"/>
</dbReference>
<dbReference type="InterPro" id="IPR053714">
    <property type="entry name" value="Iso_Racemase_Enz_sf"/>
</dbReference>
<proteinExistence type="predicted"/>
<name>A0A7K3VS73_RHILE</name>
<evidence type="ECO:0000313" key="1">
    <source>
        <dbReference type="EMBL" id="NEK18981.1"/>
    </source>
</evidence>
<reference evidence="1 2" key="1">
    <citation type="submission" date="2019-12" db="EMBL/GenBank/DDBJ databases">
        <title>Rhizobium genotypes associated with high levels of biological nitrogen fixation by grain legumes in a temperate-maritime cropping system.</title>
        <authorList>
            <person name="Maluk M."/>
            <person name="Francesc Ferrando Molina F."/>
            <person name="Lopez Del Egido L."/>
            <person name="Lafos M."/>
            <person name="Langarica-Fuentes A."/>
            <person name="Gebre Yohannes G."/>
            <person name="Young M.W."/>
            <person name="Martin P."/>
            <person name="Gantlett R."/>
            <person name="Kenicer G."/>
            <person name="Hawes C."/>
            <person name="Begg G.S."/>
            <person name="Quilliam R.S."/>
            <person name="Squire G.R."/>
            <person name="Poole P.S."/>
            <person name="Young P.W."/>
            <person name="Iannetta P.M."/>
            <person name="James E.K."/>
        </authorList>
    </citation>
    <scope>NUCLEOTIDE SEQUENCE [LARGE SCALE GENOMIC DNA]</scope>
    <source>
        <strain evidence="1 2">JHI54</strain>
    </source>
</reference>
<dbReference type="Pfam" id="PF17645">
    <property type="entry name" value="Amdase"/>
    <property type="match status" value="1"/>
</dbReference>
<comment type="caution">
    <text evidence="1">The sequence shown here is derived from an EMBL/GenBank/DDBJ whole genome shotgun (WGS) entry which is preliminary data.</text>
</comment>
<organism evidence="1 2">
    <name type="scientific">Rhizobium leguminosarum</name>
    <dbReference type="NCBI Taxonomy" id="384"/>
    <lineage>
        <taxon>Bacteria</taxon>
        <taxon>Pseudomonadati</taxon>
        <taxon>Pseudomonadota</taxon>
        <taxon>Alphaproteobacteria</taxon>
        <taxon>Hyphomicrobiales</taxon>
        <taxon>Rhizobiaceae</taxon>
        <taxon>Rhizobium/Agrobacterium group</taxon>
        <taxon>Rhizobium</taxon>
    </lineage>
</organism>
<protein>
    <recommendedName>
        <fullName evidence="3">Asp/Glu racemase</fullName>
    </recommendedName>
</protein>
<sequence length="217" mass="23464">MASKTDASVYISRVGKADSSVKCCASPEDLAGLTEMVDQAAELLVPEDALDVVAYACTSGTAISGLRSVEAKVRAVRPGVAVTTPLNAVCKAFAQHEIRKISAVMPYRREISNLVAKFLKAEGIETIRLGFFGLESDSDMGRLSLDCLTEAVLEVDTPDSEAIFLSCTALRTADLIQQLEDRIGKMVVTSNQAMFWHCLRLAGNRQEIQGFGRLMQS</sequence>
<dbReference type="PANTHER" id="PTHR40267">
    <property type="entry name" value="BLR3294 PROTEIN"/>
    <property type="match status" value="1"/>
</dbReference>
<evidence type="ECO:0000313" key="2">
    <source>
        <dbReference type="Proteomes" id="UP000471705"/>
    </source>
</evidence>
<dbReference type="PIRSF" id="PIRSF015736">
    <property type="entry name" value="MI"/>
    <property type="match status" value="1"/>
</dbReference>
<evidence type="ECO:0008006" key="3">
    <source>
        <dbReference type="Google" id="ProtNLM"/>
    </source>
</evidence>
<gene>
    <name evidence="1" type="ORF">GR257_29775</name>
</gene>
<dbReference type="RefSeq" id="WP_164049208.1">
    <property type="nucleotide sequence ID" value="NZ_WUFV01000025.1"/>
</dbReference>
<dbReference type="EMBL" id="WUFV01000025">
    <property type="protein sequence ID" value="NEK18981.1"/>
    <property type="molecule type" value="Genomic_DNA"/>
</dbReference>
<dbReference type="Gene3D" id="3.40.50.12500">
    <property type="match status" value="1"/>
</dbReference>